<evidence type="ECO:0000313" key="6">
    <source>
        <dbReference type="EMBL" id="GAA2635058.1"/>
    </source>
</evidence>
<dbReference type="InterPro" id="IPR036661">
    <property type="entry name" value="Luciferase-like_sf"/>
</dbReference>
<name>A0ABN3QUN9_9ACTN</name>
<dbReference type="InterPro" id="IPR050172">
    <property type="entry name" value="SsuD_RutA_monooxygenase"/>
</dbReference>
<accession>A0ABN3QUN9</accession>
<evidence type="ECO:0000256" key="3">
    <source>
        <dbReference type="ARBA" id="ARBA00023002"/>
    </source>
</evidence>
<organism evidence="6 7">
    <name type="scientific">Actinomadura fulvescens</name>
    <dbReference type="NCBI Taxonomy" id="46160"/>
    <lineage>
        <taxon>Bacteria</taxon>
        <taxon>Bacillati</taxon>
        <taxon>Actinomycetota</taxon>
        <taxon>Actinomycetes</taxon>
        <taxon>Streptosporangiales</taxon>
        <taxon>Thermomonosporaceae</taxon>
        <taxon>Actinomadura</taxon>
    </lineage>
</organism>
<dbReference type="Gene3D" id="3.20.20.30">
    <property type="entry name" value="Luciferase-like domain"/>
    <property type="match status" value="1"/>
</dbReference>
<dbReference type="EMBL" id="BAAATD010000019">
    <property type="protein sequence ID" value="GAA2635058.1"/>
    <property type="molecule type" value="Genomic_DNA"/>
</dbReference>
<feature type="domain" description="Luciferase-like" evidence="5">
    <location>
        <begin position="35"/>
        <end position="188"/>
    </location>
</feature>
<dbReference type="RefSeq" id="WP_344548446.1">
    <property type="nucleotide sequence ID" value="NZ_BAAATD010000019.1"/>
</dbReference>
<keyword evidence="3" id="KW-0560">Oxidoreductase</keyword>
<evidence type="ECO:0000256" key="4">
    <source>
        <dbReference type="ARBA" id="ARBA00023033"/>
    </source>
</evidence>
<dbReference type="InterPro" id="IPR011251">
    <property type="entry name" value="Luciferase-like_dom"/>
</dbReference>
<dbReference type="SUPFAM" id="SSF51679">
    <property type="entry name" value="Bacterial luciferase-like"/>
    <property type="match status" value="1"/>
</dbReference>
<keyword evidence="1" id="KW-0285">Flavoprotein</keyword>
<dbReference type="PANTHER" id="PTHR42847:SF4">
    <property type="entry name" value="ALKANESULFONATE MONOOXYGENASE-RELATED"/>
    <property type="match status" value="1"/>
</dbReference>
<protein>
    <submittedName>
        <fullName evidence="6">LLM class flavin-dependent oxidoreductase</fullName>
    </submittedName>
</protein>
<dbReference type="Pfam" id="PF00296">
    <property type="entry name" value="Bac_luciferase"/>
    <property type="match status" value="1"/>
</dbReference>
<sequence>MTGELRMLAAVPRVADPARSAEAAWCVTRWCDEFDFDGILLFTGAGAVLDPWVGAAAIISASRRLVPMVAVNPLYTHPFAAARSIMSIGQLHGRRVSLNLITGTALSELRSVGDTLEHGERYVRLREYVELLLRLLDGEPVTWRGRFYRAADLQLAPAVAPELRPWLYLAGASDDARRTAEALGATLMGMFPPALRDVPEGLGAVNVGIIARETPDEADAAAREYFPEEQEPLGREMLRLTMANTDSVWKQRLFKTERADADPAVRMDPFHSFQAGCPYLVGSYDTVVAQLAEVAREGVHTFVLTTPTTRVEYEHLAVVMQRLRSRPPHRQ</sequence>
<dbReference type="Proteomes" id="UP001501509">
    <property type="component" value="Unassembled WGS sequence"/>
</dbReference>
<keyword evidence="7" id="KW-1185">Reference proteome</keyword>
<evidence type="ECO:0000259" key="5">
    <source>
        <dbReference type="Pfam" id="PF00296"/>
    </source>
</evidence>
<evidence type="ECO:0000256" key="2">
    <source>
        <dbReference type="ARBA" id="ARBA00022643"/>
    </source>
</evidence>
<proteinExistence type="predicted"/>
<reference evidence="6 7" key="1">
    <citation type="journal article" date="2019" name="Int. J. Syst. Evol. Microbiol.">
        <title>The Global Catalogue of Microorganisms (GCM) 10K type strain sequencing project: providing services to taxonomists for standard genome sequencing and annotation.</title>
        <authorList>
            <consortium name="The Broad Institute Genomics Platform"/>
            <consortium name="The Broad Institute Genome Sequencing Center for Infectious Disease"/>
            <person name="Wu L."/>
            <person name="Ma J."/>
        </authorList>
    </citation>
    <scope>NUCLEOTIDE SEQUENCE [LARGE SCALE GENOMIC DNA]</scope>
    <source>
        <strain evidence="6 7">JCM 6833</strain>
    </source>
</reference>
<gene>
    <name evidence="6" type="ORF">GCM10010411_87450</name>
</gene>
<comment type="caution">
    <text evidence="6">The sequence shown here is derived from an EMBL/GenBank/DDBJ whole genome shotgun (WGS) entry which is preliminary data.</text>
</comment>
<keyword evidence="4" id="KW-0503">Monooxygenase</keyword>
<evidence type="ECO:0000256" key="1">
    <source>
        <dbReference type="ARBA" id="ARBA00022630"/>
    </source>
</evidence>
<dbReference type="PANTHER" id="PTHR42847">
    <property type="entry name" value="ALKANESULFONATE MONOOXYGENASE"/>
    <property type="match status" value="1"/>
</dbReference>
<keyword evidence="2" id="KW-0288">FMN</keyword>
<evidence type="ECO:0000313" key="7">
    <source>
        <dbReference type="Proteomes" id="UP001501509"/>
    </source>
</evidence>